<evidence type="ECO:0000313" key="1">
    <source>
        <dbReference type="EMBL" id="KAI4345673.1"/>
    </source>
</evidence>
<accession>A0ACB9PB51</accession>
<gene>
    <name evidence="1" type="ORF">L6164_012773</name>
</gene>
<proteinExistence type="predicted"/>
<keyword evidence="2" id="KW-1185">Reference proteome</keyword>
<name>A0ACB9PB51_BAUVA</name>
<dbReference type="Proteomes" id="UP000828941">
    <property type="component" value="Chromosome 5"/>
</dbReference>
<protein>
    <submittedName>
        <fullName evidence="1">Uncharacterized protein</fullName>
    </submittedName>
</protein>
<sequence length="116" mass="13132">MASKRCRNLVLLNEGEKTMCPQQVQLSASLMNQKQRNAVAGEGENPPENSSRRSAVEGQELGKEEKQTGKCIFELGLPAVSPVEMMMIRNRVGHFLEACYWCKKKLKYSKDVYMYG</sequence>
<reference evidence="1 2" key="1">
    <citation type="journal article" date="2022" name="DNA Res.">
        <title>Chromosomal-level genome assembly of the orchid tree Bauhinia variegata (Leguminosae; Cercidoideae) supports the allotetraploid origin hypothesis of Bauhinia.</title>
        <authorList>
            <person name="Zhong Y."/>
            <person name="Chen Y."/>
            <person name="Zheng D."/>
            <person name="Pang J."/>
            <person name="Liu Y."/>
            <person name="Luo S."/>
            <person name="Meng S."/>
            <person name="Qian L."/>
            <person name="Wei D."/>
            <person name="Dai S."/>
            <person name="Zhou R."/>
        </authorList>
    </citation>
    <scope>NUCLEOTIDE SEQUENCE [LARGE SCALE GENOMIC DNA]</scope>
    <source>
        <strain evidence="1">BV-YZ2020</strain>
    </source>
</reference>
<comment type="caution">
    <text evidence="1">The sequence shown here is derived from an EMBL/GenBank/DDBJ whole genome shotgun (WGS) entry which is preliminary data.</text>
</comment>
<evidence type="ECO:0000313" key="2">
    <source>
        <dbReference type="Proteomes" id="UP000828941"/>
    </source>
</evidence>
<dbReference type="EMBL" id="CM039430">
    <property type="protein sequence ID" value="KAI4345673.1"/>
    <property type="molecule type" value="Genomic_DNA"/>
</dbReference>
<organism evidence="1 2">
    <name type="scientific">Bauhinia variegata</name>
    <name type="common">Purple orchid tree</name>
    <name type="synonym">Phanera variegata</name>
    <dbReference type="NCBI Taxonomy" id="167791"/>
    <lineage>
        <taxon>Eukaryota</taxon>
        <taxon>Viridiplantae</taxon>
        <taxon>Streptophyta</taxon>
        <taxon>Embryophyta</taxon>
        <taxon>Tracheophyta</taxon>
        <taxon>Spermatophyta</taxon>
        <taxon>Magnoliopsida</taxon>
        <taxon>eudicotyledons</taxon>
        <taxon>Gunneridae</taxon>
        <taxon>Pentapetalae</taxon>
        <taxon>rosids</taxon>
        <taxon>fabids</taxon>
        <taxon>Fabales</taxon>
        <taxon>Fabaceae</taxon>
        <taxon>Cercidoideae</taxon>
        <taxon>Cercideae</taxon>
        <taxon>Bauhiniinae</taxon>
        <taxon>Bauhinia</taxon>
    </lineage>
</organism>